<proteinExistence type="predicted"/>
<evidence type="ECO:0000313" key="2">
    <source>
        <dbReference type="EMBL" id="GES90504.1"/>
    </source>
</evidence>
<comment type="caution">
    <text evidence="2">The sequence shown here is derived from an EMBL/GenBank/DDBJ whole genome shotgun (WGS) entry which is preliminary data.</text>
</comment>
<dbReference type="OrthoDB" id="2325935at2759"/>
<keyword evidence="1" id="KW-0175">Coiled coil</keyword>
<dbReference type="Proteomes" id="UP000615446">
    <property type="component" value="Unassembled WGS sequence"/>
</dbReference>
<accession>A0A8H3LP49</accession>
<organism evidence="2 3">
    <name type="scientific">Rhizophagus clarus</name>
    <dbReference type="NCBI Taxonomy" id="94130"/>
    <lineage>
        <taxon>Eukaryota</taxon>
        <taxon>Fungi</taxon>
        <taxon>Fungi incertae sedis</taxon>
        <taxon>Mucoromycota</taxon>
        <taxon>Glomeromycotina</taxon>
        <taxon>Glomeromycetes</taxon>
        <taxon>Glomerales</taxon>
        <taxon>Glomeraceae</taxon>
        <taxon>Rhizophagus</taxon>
    </lineage>
</organism>
<dbReference type="EMBL" id="BLAL01000194">
    <property type="protein sequence ID" value="GES90504.1"/>
    <property type="molecule type" value="Genomic_DNA"/>
</dbReference>
<reference evidence="2" key="1">
    <citation type="submission" date="2019-10" db="EMBL/GenBank/DDBJ databases">
        <title>Conservation and host-specific expression of non-tandemly repeated heterogenous ribosome RNA gene in arbuscular mycorrhizal fungi.</title>
        <authorList>
            <person name="Maeda T."/>
            <person name="Kobayashi Y."/>
            <person name="Nakagawa T."/>
            <person name="Ezawa T."/>
            <person name="Yamaguchi K."/>
            <person name="Bino T."/>
            <person name="Nishimoto Y."/>
            <person name="Shigenobu S."/>
            <person name="Kawaguchi M."/>
        </authorList>
    </citation>
    <scope>NUCLEOTIDE SEQUENCE</scope>
    <source>
        <strain evidence="2">HR1</strain>
    </source>
</reference>
<dbReference type="AlphaFoldDB" id="A0A8H3LP49"/>
<gene>
    <name evidence="2" type="ORF">RCL2_001734600</name>
</gene>
<feature type="coiled-coil region" evidence="1">
    <location>
        <begin position="39"/>
        <end position="66"/>
    </location>
</feature>
<sequence>MKYTNNGNDEAMKEFRNEIMNLIEDIKNEAISQLPEEPKMTCEETVEEYNNRVEVYEEKLKECNFLLRGLKISVQKFSNF</sequence>
<protein>
    <submittedName>
        <fullName evidence="2">Uncharacterized protein</fullName>
    </submittedName>
</protein>
<evidence type="ECO:0000313" key="3">
    <source>
        <dbReference type="Proteomes" id="UP000615446"/>
    </source>
</evidence>
<evidence type="ECO:0000256" key="1">
    <source>
        <dbReference type="SAM" id="Coils"/>
    </source>
</evidence>
<name>A0A8H3LP49_9GLOM</name>